<comment type="caution">
    <text evidence="2">The sequence shown here is derived from an EMBL/GenBank/DDBJ whole genome shotgun (WGS) entry which is preliminary data.</text>
</comment>
<name>A0A939K2L9_9BACT</name>
<accession>A0A939K2L9</accession>
<dbReference type="Pfam" id="PF18480">
    <property type="entry name" value="DUF5615"/>
    <property type="match status" value="1"/>
</dbReference>
<evidence type="ECO:0000313" key="2">
    <source>
        <dbReference type="EMBL" id="MBO0934718.1"/>
    </source>
</evidence>
<dbReference type="RefSeq" id="WP_207338683.1">
    <property type="nucleotide sequence ID" value="NZ_JAFMYU010000036.1"/>
</dbReference>
<dbReference type="AlphaFoldDB" id="A0A939K2L9"/>
<evidence type="ECO:0000313" key="3">
    <source>
        <dbReference type="Proteomes" id="UP000664795"/>
    </source>
</evidence>
<reference evidence="2 3" key="1">
    <citation type="submission" date="2021-03" db="EMBL/GenBank/DDBJ databases">
        <title>Fibrella sp. HMF5036 genome sequencing and assembly.</title>
        <authorList>
            <person name="Kang H."/>
            <person name="Kim H."/>
            <person name="Bae S."/>
            <person name="Joh K."/>
        </authorList>
    </citation>
    <scope>NUCLEOTIDE SEQUENCE [LARGE SCALE GENOMIC DNA]</scope>
    <source>
        <strain evidence="2 3">HMF5036</strain>
    </source>
</reference>
<sequence length="57" mass="6324">MAERIRFYTDEQVARAVVDGLRRRGVDVLTCQGAGLLGIPDTDHLTFSTDSHCIIFS</sequence>
<protein>
    <submittedName>
        <fullName evidence="2">DUF5615 family PIN-like protein</fullName>
    </submittedName>
</protein>
<organism evidence="2 3">
    <name type="scientific">Fibrella aquatilis</name>
    <dbReference type="NCBI Taxonomy" id="2817059"/>
    <lineage>
        <taxon>Bacteria</taxon>
        <taxon>Pseudomonadati</taxon>
        <taxon>Bacteroidota</taxon>
        <taxon>Cytophagia</taxon>
        <taxon>Cytophagales</taxon>
        <taxon>Spirosomataceae</taxon>
        <taxon>Fibrella</taxon>
    </lineage>
</organism>
<dbReference type="Proteomes" id="UP000664795">
    <property type="component" value="Unassembled WGS sequence"/>
</dbReference>
<dbReference type="InterPro" id="IPR041049">
    <property type="entry name" value="DUF5615"/>
</dbReference>
<proteinExistence type="predicted"/>
<evidence type="ECO:0000259" key="1">
    <source>
        <dbReference type="Pfam" id="PF18480"/>
    </source>
</evidence>
<keyword evidence="3" id="KW-1185">Reference proteome</keyword>
<feature type="domain" description="DUF5615" evidence="1">
    <location>
        <begin position="6"/>
        <end position="57"/>
    </location>
</feature>
<gene>
    <name evidence="2" type="ORF">J2I48_27155</name>
</gene>
<dbReference type="EMBL" id="JAFMYU010000036">
    <property type="protein sequence ID" value="MBO0934718.1"/>
    <property type="molecule type" value="Genomic_DNA"/>
</dbReference>